<dbReference type="HOGENOM" id="CLU_000288_125_13_1"/>
<dbReference type="Gene3D" id="1.25.40.10">
    <property type="entry name" value="Tetratricopeptide repeat domain"/>
    <property type="match status" value="2"/>
</dbReference>
<dbReference type="SUPFAM" id="SSF53474">
    <property type="entry name" value="alpha/beta-Hydrolases"/>
    <property type="match status" value="1"/>
</dbReference>
<dbReference type="AlphaFoldDB" id="A0A0A2VR37"/>
<dbReference type="PRINTS" id="PR00381">
    <property type="entry name" value="KINESINLIGHT"/>
</dbReference>
<dbReference type="Pfam" id="PF13374">
    <property type="entry name" value="TPR_10"/>
    <property type="match status" value="1"/>
</dbReference>
<dbReference type="STRING" id="1245745.A0A0A2VR37"/>
<evidence type="ECO:0000313" key="2">
    <source>
        <dbReference type="EMBL" id="KGQ03264.1"/>
    </source>
</evidence>
<dbReference type="SMART" id="SM00028">
    <property type="entry name" value="TPR"/>
    <property type="match status" value="6"/>
</dbReference>
<feature type="compositionally biased region" description="Basic and acidic residues" evidence="1">
    <location>
        <begin position="451"/>
        <end position="466"/>
    </location>
</feature>
<sequence length="1101" mass="123898">MASSGWSAFVNRTKRVLSSSPRTGGQAAEHHPHGLDVVSEGDHPAIDIVALHGLNGHREKTWTASNGVHWLRDLLPEDLPQARILCWGYDANTHTSGRVSQEYLYDHASIDRPIIFVAHSLGGIVLKSALIHSDSARSDALTRHRSIKLSTHGILFMGTPHQGGNGVQLARVLANVASLVTAADDRLLKHLERDSEWLQQQQGQYGPISNDFVTKYAYEEYTTPTILGHSIMVVPKASAVVPGHANAEPIAMHANHTTMVRYVSKQDVGYVTVSEHLQIMAEDATERVQQRWETQARVEEVRGNINRFTLSVSLSEVTEVGHFVAREEELAWMHQKLSVSPGRQTIVVHGLGGIGKTQLTIAYIKRHRNDYSASIWLNARDETFLKQSFRAAAIRISQQYPTLSYMQSAVSDKDGDPSLAVKRWLDEPKNDRWLLILDNYDHSNIGGYAEEMSHGDDGNPGRHSEVDEQAPEGYDVRQYLPRTDQGMVIVTTRSSIVQIGELLRLQKLCKIEDSLRILETASGRKGSRDDASAIALARKLDGLPLALSTAGSYLTQVSTSWLEYLQDYENAWVKLQKLSPKLLTYENRAMYSTWNISFASIHRRNESAAMLLRLWAFFDNEDLWYELVQRGRSAKGPKWLQNLTETRLTFEHGMRELCNHGLVEAHFTTAQSGAESRGYSVHSCVHSWMVHVLNGPNEHYLPALAMECIGLHVPGKEIPQYWLVQRRLVLHVDRCRQLLSKIDDDESNGHVTASLGLFYANRGRFMEAEAMYDRALQTYEKAWGPEHTSTLDIVNNLAIVYANQGRPEKAEDMYKRALQGKKKAWGEEHTSTLDTVNNFATFCAAQGWLKKAESMFNQALEGYKKAWGPEHISTLDAINNLAILYGRQKQPEEAEAMYIQAIQGYEKVCGPEHTSTLNAVNNLASLYESEKRLEEAEAMYNQALRGKEKALGPDHTSTLITVENLANLYTDQERFEKAEAMFNWALEGYEKALGPEHTSTLDIVNNLADLYADQERFEEAEVMFIRALEGYQKALASEDTTTFRPFIQAITNLGLFYDFVGQETRAKELFVEALTGVQLVFGDDSDLAEFLRQQLASRPIE</sequence>
<dbReference type="InterPro" id="IPR027417">
    <property type="entry name" value="P-loop_NTPase"/>
</dbReference>
<accession>A0A0A2VR37</accession>
<dbReference type="EMBL" id="ANFO01001260">
    <property type="protein sequence ID" value="KGQ03264.1"/>
    <property type="molecule type" value="Genomic_DNA"/>
</dbReference>
<comment type="caution">
    <text evidence="2">The sequence shown here is derived from an EMBL/GenBank/DDBJ whole genome shotgun (WGS) entry which is preliminary data.</text>
</comment>
<dbReference type="InterPro" id="IPR011990">
    <property type="entry name" value="TPR-like_helical_dom_sf"/>
</dbReference>
<dbReference type="SUPFAM" id="SSF48452">
    <property type="entry name" value="TPR-like"/>
    <property type="match status" value="1"/>
</dbReference>
<dbReference type="Gene3D" id="3.40.50.300">
    <property type="entry name" value="P-loop containing nucleotide triphosphate hydrolases"/>
    <property type="match status" value="1"/>
</dbReference>
<evidence type="ECO:0000313" key="3">
    <source>
        <dbReference type="Proteomes" id="UP000030106"/>
    </source>
</evidence>
<reference evidence="2 3" key="1">
    <citation type="submission" date="2012-10" db="EMBL/GenBank/DDBJ databases">
        <title>Genome sequencing and analysis of entomopathogenic fungi Beauveria bassiana D1-5.</title>
        <authorList>
            <person name="Li Q."/>
            <person name="Wang L."/>
            <person name="Zhang Z."/>
            <person name="Wang Q."/>
            <person name="Ren J."/>
            <person name="Wang M."/>
            <person name="Xu W."/>
            <person name="Wang J."/>
            <person name="Lu Y."/>
            <person name="Du Q."/>
            <person name="Sun Z."/>
        </authorList>
    </citation>
    <scope>NUCLEOTIDE SEQUENCE [LARGE SCALE GENOMIC DNA]</scope>
    <source>
        <strain evidence="2 3">D1-5</strain>
    </source>
</reference>
<evidence type="ECO:0000256" key="1">
    <source>
        <dbReference type="SAM" id="MobiDB-lite"/>
    </source>
</evidence>
<dbReference type="SUPFAM" id="SSF52540">
    <property type="entry name" value="P-loop containing nucleoside triphosphate hydrolases"/>
    <property type="match status" value="1"/>
</dbReference>
<name>A0A0A2VR37_BEABA</name>
<dbReference type="InterPro" id="IPR029058">
    <property type="entry name" value="AB_hydrolase_fold"/>
</dbReference>
<dbReference type="Gene3D" id="3.40.50.1820">
    <property type="entry name" value="alpha/beta hydrolase"/>
    <property type="match status" value="1"/>
</dbReference>
<organism evidence="2 3">
    <name type="scientific">Beauveria bassiana D1-5</name>
    <dbReference type="NCBI Taxonomy" id="1245745"/>
    <lineage>
        <taxon>Eukaryota</taxon>
        <taxon>Fungi</taxon>
        <taxon>Dikarya</taxon>
        <taxon>Ascomycota</taxon>
        <taxon>Pezizomycotina</taxon>
        <taxon>Sordariomycetes</taxon>
        <taxon>Hypocreomycetidae</taxon>
        <taxon>Hypocreales</taxon>
        <taxon>Cordycipitaceae</taxon>
        <taxon>Beauveria</taxon>
    </lineage>
</organism>
<dbReference type="PANTHER" id="PTHR46082">
    <property type="entry name" value="ATP/GTP-BINDING PROTEIN-RELATED"/>
    <property type="match status" value="1"/>
</dbReference>
<dbReference type="Pfam" id="PF13424">
    <property type="entry name" value="TPR_12"/>
    <property type="match status" value="3"/>
</dbReference>
<dbReference type="Proteomes" id="UP000030106">
    <property type="component" value="Unassembled WGS sequence"/>
</dbReference>
<dbReference type="InterPro" id="IPR053137">
    <property type="entry name" value="NLR-like"/>
</dbReference>
<feature type="region of interest" description="Disordered" evidence="1">
    <location>
        <begin position="450"/>
        <end position="473"/>
    </location>
</feature>
<protein>
    <submittedName>
        <fullName evidence="2">Nephrocystin-3</fullName>
    </submittedName>
</protein>
<dbReference type="PANTHER" id="PTHR46082:SF6">
    <property type="entry name" value="AAA+ ATPASE DOMAIN-CONTAINING PROTEIN-RELATED"/>
    <property type="match status" value="1"/>
</dbReference>
<proteinExistence type="predicted"/>
<dbReference type="InterPro" id="IPR019734">
    <property type="entry name" value="TPR_rpt"/>
</dbReference>
<gene>
    <name evidence="2" type="ORF">BBAD15_g11512</name>
</gene>
<dbReference type="OrthoDB" id="427518at2759"/>